<evidence type="ECO:0000256" key="2">
    <source>
        <dbReference type="ARBA" id="ARBA00022525"/>
    </source>
</evidence>
<organism evidence="4 5">
    <name type="scientific">Diabrotica virgifera virgifera</name>
    <name type="common">western corn rootworm</name>
    <dbReference type="NCBI Taxonomy" id="50390"/>
    <lineage>
        <taxon>Eukaryota</taxon>
        <taxon>Metazoa</taxon>
        <taxon>Ecdysozoa</taxon>
        <taxon>Arthropoda</taxon>
        <taxon>Hexapoda</taxon>
        <taxon>Insecta</taxon>
        <taxon>Pterygota</taxon>
        <taxon>Neoptera</taxon>
        <taxon>Endopterygota</taxon>
        <taxon>Coleoptera</taxon>
        <taxon>Polyphaga</taxon>
        <taxon>Cucujiformia</taxon>
        <taxon>Chrysomeloidea</taxon>
        <taxon>Chrysomelidae</taxon>
        <taxon>Galerucinae</taxon>
        <taxon>Diabroticina</taxon>
        <taxon>Diabroticites</taxon>
        <taxon>Diabrotica</taxon>
    </lineage>
</organism>
<evidence type="ECO:0000313" key="4">
    <source>
        <dbReference type="EnsemblMetazoa" id="XP_050499351.1"/>
    </source>
</evidence>
<dbReference type="SMART" id="SM01318">
    <property type="entry name" value="SVWC"/>
    <property type="match status" value="1"/>
</dbReference>
<dbReference type="PANTHER" id="PTHR39957">
    <property type="entry name" value="AT09846P1-RELATED"/>
    <property type="match status" value="1"/>
</dbReference>
<dbReference type="InterPro" id="IPR053308">
    <property type="entry name" value="Vago-like"/>
</dbReference>
<dbReference type="Proteomes" id="UP001652700">
    <property type="component" value="Unplaced"/>
</dbReference>
<evidence type="ECO:0000313" key="5">
    <source>
        <dbReference type="Proteomes" id="UP001652700"/>
    </source>
</evidence>
<feature type="domain" description="Single" evidence="3">
    <location>
        <begin position="70"/>
        <end position="130"/>
    </location>
</feature>
<evidence type="ECO:0000259" key="3">
    <source>
        <dbReference type="SMART" id="SM01318"/>
    </source>
</evidence>
<sequence length="132" mass="14689">MSPFIIYSTLRGVRPLYKNINITFLTLVADKFLPNYSFQLIFKMKVVALCLFCVTVTVYAVTECPSYHGVGVLKVGEEKTVPGTCTLAICNEDGGISKKACSEFIEPPNCEYVPEDLSKPYPECCPTFRCPL</sequence>
<evidence type="ECO:0000256" key="1">
    <source>
        <dbReference type="ARBA" id="ARBA00004613"/>
    </source>
</evidence>
<accession>A0ABM5JN37</accession>
<keyword evidence="2" id="KW-0964">Secreted</keyword>
<name>A0ABM5JN37_DIAVI</name>
<dbReference type="PANTHER" id="PTHR39957:SF1">
    <property type="entry name" value="AT09846P1-RELATED"/>
    <property type="match status" value="1"/>
</dbReference>
<dbReference type="EnsemblMetazoa" id="XM_050643394.1">
    <property type="protein sequence ID" value="XP_050499351.1"/>
    <property type="gene ID" value="LOC126879969"/>
</dbReference>
<keyword evidence="5" id="KW-1185">Reference proteome</keyword>
<proteinExistence type="predicted"/>
<dbReference type="InterPro" id="IPR029277">
    <property type="entry name" value="SVWC_dom"/>
</dbReference>
<reference evidence="4" key="1">
    <citation type="submission" date="2025-05" db="UniProtKB">
        <authorList>
            <consortium name="EnsemblMetazoa"/>
        </authorList>
    </citation>
    <scope>IDENTIFICATION</scope>
</reference>
<dbReference type="Pfam" id="PF15430">
    <property type="entry name" value="SVWC"/>
    <property type="match status" value="1"/>
</dbReference>
<comment type="subcellular location">
    <subcellularLocation>
        <location evidence="1">Secreted</location>
    </subcellularLocation>
</comment>
<dbReference type="GeneID" id="126879969"/>
<dbReference type="RefSeq" id="XP_050499351.1">
    <property type="nucleotide sequence ID" value="XM_050643394.1"/>
</dbReference>
<protein>
    <recommendedName>
        <fullName evidence="3">Single domain-containing protein</fullName>
    </recommendedName>
</protein>